<keyword evidence="3" id="KW-1185">Reference proteome</keyword>
<organism evidence="2 3">
    <name type="scientific">Adhaeribacter aerolatus</name>
    <dbReference type="NCBI Taxonomy" id="670289"/>
    <lineage>
        <taxon>Bacteria</taxon>
        <taxon>Pseudomonadati</taxon>
        <taxon>Bacteroidota</taxon>
        <taxon>Cytophagia</taxon>
        <taxon>Cytophagales</taxon>
        <taxon>Hymenobacteraceae</taxon>
        <taxon>Adhaeribacter</taxon>
    </lineage>
</organism>
<dbReference type="RefSeq" id="WP_146897426.1">
    <property type="nucleotide sequence ID" value="NZ_BJYS01000012.1"/>
</dbReference>
<dbReference type="OrthoDB" id="9807384at2"/>
<keyword evidence="1" id="KW-1133">Transmembrane helix</keyword>
<evidence type="ECO:0000313" key="3">
    <source>
        <dbReference type="Proteomes" id="UP000321532"/>
    </source>
</evidence>
<reference evidence="2 3" key="1">
    <citation type="submission" date="2019-07" db="EMBL/GenBank/DDBJ databases">
        <title>Whole genome shotgun sequence of Adhaeribacter aerolatus NBRC 106133.</title>
        <authorList>
            <person name="Hosoyama A."/>
            <person name="Uohara A."/>
            <person name="Ohji S."/>
            <person name="Ichikawa N."/>
        </authorList>
    </citation>
    <scope>NUCLEOTIDE SEQUENCE [LARGE SCALE GENOMIC DNA]</scope>
    <source>
        <strain evidence="2 3">NBRC 106133</strain>
    </source>
</reference>
<name>A0A512AWQ3_9BACT</name>
<evidence type="ECO:0000313" key="2">
    <source>
        <dbReference type="EMBL" id="GEO04155.1"/>
    </source>
</evidence>
<evidence type="ECO:0000256" key="1">
    <source>
        <dbReference type="SAM" id="Phobius"/>
    </source>
</evidence>
<dbReference type="EMBL" id="BJYS01000012">
    <property type="protein sequence ID" value="GEO04155.1"/>
    <property type="molecule type" value="Genomic_DNA"/>
</dbReference>
<sequence>MIGDRMIVTVEVIYPEEANVEWPILKDSLNSFEIIKKELIKTFFEEGSSKQSLQITLTNFTPGTHIIEPLPVKILTSSNVYLLHSSKLNVLCKLLSVDLTRPFNEIQPSVSIAYTQEELFPYKLSIGFIILLIVIFLVYTTKPHLWIGINRQAPKFYKQTITELKKLERAEDIQNRLPNVLRTYINERFSIPSHSATTRELLIQLQMARLEGDTLQKLSTILITIDKSKFSRNTIQFMDAQILLNKSKEFVKKTKPIN</sequence>
<accession>A0A512AWQ3</accession>
<proteinExistence type="predicted"/>
<keyword evidence="1" id="KW-0812">Transmembrane</keyword>
<feature type="transmembrane region" description="Helical" evidence="1">
    <location>
        <begin position="119"/>
        <end position="139"/>
    </location>
</feature>
<comment type="caution">
    <text evidence="2">The sequence shown here is derived from an EMBL/GenBank/DDBJ whole genome shotgun (WGS) entry which is preliminary data.</text>
</comment>
<keyword evidence="1" id="KW-0472">Membrane</keyword>
<protein>
    <submittedName>
        <fullName evidence="2">Uncharacterized protein</fullName>
    </submittedName>
</protein>
<dbReference type="AlphaFoldDB" id="A0A512AWQ3"/>
<gene>
    <name evidence="2" type="ORF">AAE02nite_18190</name>
</gene>
<dbReference type="Proteomes" id="UP000321532">
    <property type="component" value="Unassembled WGS sequence"/>
</dbReference>